<dbReference type="Pfam" id="PF13561">
    <property type="entry name" value="adh_short_C2"/>
    <property type="match status" value="1"/>
</dbReference>
<accession>A0ABY2DZ96</accession>
<dbReference type="Gene3D" id="3.40.50.720">
    <property type="entry name" value="NAD(P)-binding Rossmann-like Domain"/>
    <property type="match status" value="1"/>
</dbReference>
<dbReference type="PROSITE" id="PS00061">
    <property type="entry name" value="ADH_SHORT"/>
    <property type="match status" value="1"/>
</dbReference>
<keyword evidence="3" id="KW-1185">Reference proteome</keyword>
<dbReference type="Proteomes" id="UP000504882">
    <property type="component" value="Unassembled WGS sequence"/>
</dbReference>
<reference evidence="2 3" key="1">
    <citation type="submission" date="2019-03" db="EMBL/GenBank/DDBJ databases">
        <title>Genomic features of bacteria from cold environments.</title>
        <authorList>
            <person name="Shen L."/>
        </authorList>
    </citation>
    <scope>NUCLEOTIDE SEQUENCE [LARGE SCALE GENOMIC DNA]</scope>
    <source>
        <strain evidence="3">T3246-1</strain>
    </source>
</reference>
<dbReference type="InterPro" id="IPR036291">
    <property type="entry name" value="NAD(P)-bd_dom_sf"/>
</dbReference>
<organism evidence="2 3">
    <name type="scientific">Occultella glacieicola</name>
    <dbReference type="NCBI Taxonomy" id="2518684"/>
    <lineage>
        <taxon>Bacteria</taxon>
        <taxon>Bacillati</taxon>
        <taxon>Actinomycetota</taxon>
        <taxon>Actinomycetes</taxon>
        <taxon>Micrococcales</taxon>
        <taxon>Ruaniaceae</taxon>
        <taxon>Occultella</taxon>
    </lineage>
</organism>
<sequence length="244" mass="25002">MAGSVVVTGGSGGIGRVIAERLARAGQVVTLDPAPPSHDHAGIEHVRADAADPEACREAARLAEARAPLRGWVNNAAIFADAGLGTATAAEIGDLIAANLTLALVGTHTAVGHFRTHARAGSIVNVSSHQAQRPVRGALPYATAKAAIEGLTRAAAVDHGPEGIRVNAVALGSITTERYEVYRRDHPGVDAQMAALHPLGRVGRPVDVAEAIAFLLSSRSDFISGTVIPIDGGRSVLGLDPEAL</sequence>
<dbReference type="RefSeq" id="WP_133109473.1">
    <property type="nucleotide sequence ID" value="NZ_SMNA01000012.1"/>
</dbReference>
<protein>
    <submittedName>
        <fullName evidence="2">SDR family oxidoreductase</fullName>
    </submittedName>
</protein>
<evidence type="ECO:0000313" key="2">
    <source>
        <dbReference type="EMBL" id="TDE89471.1"/>
    </source>
</evidence>
<dbReference type="EMBL" id="SMNA01000012">
    <property type="protein sequence ID" value="TDE89471.1"/>
    <property type="molecule type" value="Genomic_DNA"/>
</dbReference>
<dbReference type="InterPro" id="IPR002347">
    <property type="entry name" value="SDR_fam"/>
</dbReference>
<dbReference type="CDD" id="cd05233">
    <property type="entry name" value="SDR_c"/>
    <property type="match status" value="1"/>
</dbReference>
<dbReference type="InterPro" id="IPR020904">
    <property type="entry name" value="Sc_DH/Rdtase_CS"/>
</dbReference>
<dbReference type="PANTHER" id="PTHR42760">
    <property type="entry name" value="SHORT-CHAIN DEHYDROGENASES/REDUCTASES FAMILY MEMBER"/>
    <property type="match status" value="1"/>
</dbReference>
<name>A0ABY2DZ96_9MICO</name>
<dbReference type="PRINTS" id="PR00080">
    <property type="entry name" value="SDRFAMILY"/>
</dbReference>
<dbReference type="PRINTS" id="PR00081">
    <property type="entry name" value="GDHRDH"/>
</dbReference>
<proteinExistence type="inferred from homology"/>
<evidence type="ECO:0000256" key="1">
    <source>
        <dbReference type="ARBA" id="ARBA00006484"/>
    </source>
</evidence>
<comment type="caution">
    <text evidence="2">The sequence shown here is derived from an EMBL/GenBank/DDBJ whole genome shotgun (WGS) entry which is preliminary data.</text>
</comment>
<comment type="similarity">
    <text evidence="1">Belongs to the short-chain dehydrogenases/reductases (SDR) family.</text>
</comment>
<evidence type="ECO:0000313" key="3">
    <source>
        <dbReference type="Proteomes" id="UP000504882"/>
    </source>
</evidence>
<dbReference type="PANTHER" id="PTHR42760:SF40">
    <property type="entry name" value="3-OXOACYL-[ACYL-CARRIER-PROTEIN] REDUCTASE, CHLOROPLASTIC"/>
    <property type="match status" value="1"/>
</dbReference>
<gene>
    <name evidence="2" type="ORF">EXU48_20080</name>
</gene>
<dbReference type="SUPFAM" id="SSF51735">
    <property type="entry name" value="NAD(P)-binding Rossmann-fold domains"/>
    <property type="match status" value="1"/>
</dbReference>